<reference evidence="2" key="1">
    <citation type="submission" date="2018-03" db="EMBL/GenBank/DDBJ databases">
        <authorList>
            <person name="Guldener U."/>
        </authorList>
    </citation>
    <scope>NUCLEOTIDE SEQUENCE</scope>
</reference>
<protein>
    <submittedName>
        <fullName evidence="2">Uncharacterized protein</fullName>
    </submittedName>
</protein>
<gene>
    <name evidence="2" type="ORF">FTOL_05312</name>
</gene>
<keyword evidence="3" id="KW-1185">Reference proteome</keyword>
<proteinExistence type="predicted"/>
<accession>A0AAE8M736</accession>
<dbReference type="AlphaFoldDB" id="A0AAE8M736"/>
<sequence>MSLQESPVGASSPSPYFNQPTRDEKKIATSNLPRPPTRPQDAEHKQQPYPPKPAYEATRLREAHTA</sequence>
<evidence type="ECO:0000313" key="2">
    <source>
        <dbReference type="EMBL" id="SPJ75581.1"/>
    </source>
</evidence>
<organism evidence="2 3">
    <name type="scientific">Fusarium torulosum</name>
    <dbReference type="NCBI Taxonomy" id="33205"/>
    <lineage>
        <taxon>Eukaryota</taxon>
        <taxon>Fungi</taxon>
        <taxon>Dikarya</taxon>
        <taxon>Ascomycota</taxon>
        <taxon>Pezizomycotina</taxon>
        <taxon>Sordariomycetes</taxon>
        <taxon>Hypocreomycetidae</taxon>
        <taxon>Hypocreales</taxon>
        <taxon>Nectriaceae</taxon>
        <taxon>Fusarium</taxon>
    </lineage>
</organism>
<dbReference type="EMBL" id="ONZP01000169">
    <property type="protein sequence ID" value="SPJ75581.1"/>
    <property type="molecule type" value="Genomic_DNA"/>
</dbReference>
<feature type="region of interest" description="Disordered" evidence="1">
    <location>
        <begin position="1"/>
        <end position="66"/>
    </location>
</feature>
<feature type="compositionally biased region" description="Polar residues" evidence="1">
    <location>
        <begin position="1"/>
        <end position="20"/>
    </location>
</feature>
<evidence type="ECO:0000313" key="3">
    <source>
        <dbReference type="Proteomes" id="UP001187734"/>
    </source>
</evidence>
<comment type="caution">
    <text evidence="2">The sequence shown here is derived from an EMBL/GenBank/DDBJ whole genome shotgun (WGS) entry which is preliminary data.</text>
</comment>
<evidence type="ECO:0000256" key="1">
    <source>
        <dbReference type="SAM" id="MobiDB-lite"/>
    </source>
</evidence>
<name>A0AAE8M736_9HYPO</name>
<dbReference type="Proteomes" id="UP001187734">
    <property type="component" value="Unassembled WGS sequence"/>
</dbReference>